<dbReference type="EMBL" id="MCFG01000284">
    <property type="protein sequence ID" value="ORX76693.1"/>
    <property type="molecule type" value="Genomic_DNA"/>
</dbReference>
<dbReference type="InterPro" id="IPR036259">
    <property type="entry name" value="MFS_trans_sf"/>
</dbReference>
<dbReference type="AlphaFoldDB" id="A0A1Y1WT37"/>
<name>A0A1Y1WT37_9FUNG</name>
<dbReference type="OrthoDB" id="10665211at2759"/>
<feature type="transmembrane region" description="Helical" evidence="1">
    <location>
        <begin position="47"/>
        <end position="65"/>
    </location>
</feature>
<comment type="caution">
    <text evidence="2">The sequence shown here is derived from an EMBL/GenBank/DDBJ whole genome shotgun (WGS) entry which is preliminary data.</text>
</comment>
<keyword evidence="1" id="KW-1133">Transmembrane helix</keyword>
<reference evidence="2 3" key="2">
    <citation type="submission" date="2016-08" db="EMBL/GenBank/DDBJ databases">
        <title>Pervasive Adenine N6-methylation of Active Genes in Fungi.</title>
        <authorList>
            <consortium name="DOE Joint Genome Institute"/>
            <person name="Mondo S.J."/>
            <person name="Dannebaum R.O."/>
            <person name="Kuo R.C."/>
            <person name="Labutti K."/>
            <person name="Haridas S."/>
            <person name="Kuo A."/>
            <person name="Salamov A."/>
            <person name="Ahrendt S.R."/>
            <person name="Lipzen A."/>
            <person name="Sullivan W."/>
            <person name="Andreopoulos W.B."/>
            <person name="Clum A."/>
            <person name="Lindquist E."/>
            <person name="Daum C."/>
            <person name="Ramamoorthy G.K."/>
            <person name="Gryganskyi A."/>
            <person name="Culley D."/>
            <person name="Magnuson J.K."/>
            <person name="James T.Y."/>
            <person name="O'Malley M.A."/>
            <person name="Stajich J.E."/>
            <person name="Spatafora J.W."/>
            <person name="Visel A."/>
            <person name="Grigoriev I.V."/>
        </authorList>
    </citation>
    <scope>NUCLEOTIDE SEQUENCE [LARGE SCALE GENOMIC DNA]</scope>
    <source>
        <strain evidence="2 3">S4</strain>
    </source>
</reference>
<keyword evidence="1" id="KW-0472">Membrane</keyword>
<feature type="transmembrane region" description="Helical" evidence="1">
    <location>
        <begin position="12"/>
        <end position="35"/>
    </location>
</feature>
<accession>A0A1Y1WT37</accession>
<sequence>MEVSKTSTNKSTGFIIIILFYITGLDFIILTSLFPTIIIEKNFIKDYHAHIISFFISFIIAFNVFSNSGKCTNLISALLNILTSIGLFIENSNIVFIICYSLKGMAIGSNLSLAFHMLSNKECYEIQNIKRRVISAFIYFSIISGALFSILIKWIEWKILYLFSLPFSTTLLILLLYNKQLNNEYLKKSYMLTIDFSGTLILYSKYSYKY</sequence>
<feature type="transmembrane region" description="Helical" evidence="1">
    <location>
        <begin position="95"/>
        <end position="115"/>
    </location>
</feature>
<feature type="transmembrane region" description="Helical" evidence="1">
    <location>
        <begin position="72"/>
        <end position="89"/>
    </location>
</feature>
<feature type="transmembrane region" description="Helical" evidence="1">
    <location>
        <begin position="161"/>
        <end position="178"/>
    </location>
</feature>
<evidence type="ECO:0000256" key="1">
    <source>
        <dbReference type="SAM" id="Phobius"/>
    </source>
</evidence>
<dbReference type="Proteomes" id="UP000193944">
    <property type="component" value="Unassembled WGS sequence"/>
</dbReference>
<reference evidence="2 3" key="1">
    <citation type="submission" date="2016-08" db="EMBL/GenBank/DDBJ databases">
        <title>A Parts List for Fungal Cellulosomes Revealed by Comparative Genomics.</title>
        <authorList>
            <consortium name="DOE Joint Genome Institute"/>
            <person name="Haitjema C.H."/>
            <person name="Gilmore S.P."/>
            <person name="Henske J.K."/>
            <person name="Solomon K.V."/>
            <person name="De Groot R."/>
            <person name="Kuo A."/>
            <person name="Mondo S.J."/>
            <person name="Salamov A.A."/>
            <person name="Labutti K."/>
            <person name="Zhao Z."/>
            <person name="Chiniquy J."/>
            <person name="Barry K."/>
            <person name="Brewer H.M."/>
            <person name="Purvine S.O."/>
            <person name="Wright A.T."/>
            <person name="Boxma B."/>
            <person name="Van Alen T."/>
            <person name="Hackstein J.H."/>
            <person name="Baker S.E."/>
            <person name="Grigoriev I.V."/>
            <person name="O'Malley M.A."/>
        </authorList>
    </citation>
    <scope>NUCLEOTIDE SEQUENCE [LARGE SCALE GENOMIC DNA]</scope>
    <source>
        <strain evidence="2 3">S4</strain>
    </source>
</reference>
<organism evidence="2 3">
    <name type="scientific">Anaeromyces robustus</name>
    <dbReference type="NCBI Taxonomy" id="1754192"/>
    <lineage>
        <taxon>Eukaryota</taxon>
        <taxon>Fungi</taxon>
        <taxon>Fungi incertae sedis</taxon>
        <taxon>Chytridiomycota</taxon>
        <taxon>Chytridiomycota incertae sedis</taxon>
        <taxon>Neocallimastigomycetes</taxon>
        <taxon>Neocallimastigales</taxon>
        <taxon>Neocallimastigaceae</taxon>
        <taxon>Anaeromyces</taxon>
    </lineage>
</organism>
<keyword evidence="3" id="KW-1185">Reference proteome</keyword>
<keyword evidence="1" id="KW-0812">Transmembrane</keyword>
<evidence type="ECO:0008006" key="4">
    <source>
        <dbReference type="Google" id="ProtNLM"/>
    </source>
</evidence>
<proteinExistence type="predicted"/>
<feature type="transmembrane region" description="Helical" evidence="1">
    <location>
        <begin position="136"/>
        <end position="155"/>
    </location>
</feature>
<evidence type="ECO:0000313" key="2">
    <source>
        <dbReference type="EMBL" id="ORX76693.1"/>
    </source>
</evidence>
<protein>
    <recommendedName>
        <fullName evidence="4">Major facilitator superfamily (MFS) profile domain-containing protein</fullName>
    </recommendedName>
</protein>
<gene>
    <name evidence="2" type="ORF">BCR32DRAFT_72402</name>
</gene>
<evidence type="ECO:0000313" key="3">
    <source>
        <dbReference type="Proteomes" id="UP000193944"/>
    </source>
</evidence>
<dbReference type="SUPFAM" id="SSF103473">
    <property type="entry name" value="MFS general substrate transporter"/>
    <property type="match status" value="1"/>
</dbReference>